<organism evidence="1 2">
    <name type="scientific">Racocetra fulgida</name>
    <dbReference type="NCBI Taxonomy" id="60492"/>
    <lineage>
        <taxon>Eukaryota</taxon>
        <taxon>Fungi</taxon>
        <taxon>Fungi incertae sedis</taxon>
        <taxon>Mucoromycota</taxon>
        <taxon>Glomeromycotina</taxon>
        <taxon>Glomeromycetes</taxon>
        <taxon>Diversisporales</taxon>
        <taxon>Gigasporaceae</taxon>
        <taxon>Racocetra</taxon>
    </lineage>
</organism>
<proteinExistence type="predicted"/>
<dbReference type="Proteomes" id="UP000789396">
    <property type="component" value="Unassembled WGS sequence"/>
</dbReference>
<evidence type="ECO:0000313" key="2">
    <source>
        <dbReference type="Proteomes" id="UP000789396"/>
    </source>
</evidence>
<dbReference type="OrthoDB" id="2414483at2759"/>
<sequence>MFYELDKLDLKSLSLESLDPALIFYHRIELKLWTGEEEKEIKIFYDAIEYALKDELLEKQRKEKLYILKEIQPEINRILRGECSDEERDAYQDIYNILHKLVPDNNDYDSLNMEVIDITSKWASKFKDTTINFAKKLELEKDLVEECKKVIQKSQNNTNLKWIISESSIASLGHWVETLENDIWKLSMDWNKNQSERNFLTQVIEPLLSVALDDLPVDVTYLLNRANQDYKSVNTKTSAIGDRPDIMFTVKISEKALELLYVESGRCKTTDKKVSSDHTKLICLCKSGYNFVTTQKQLKDNKDICSFLTILGINIT</sequence>
<reference evidence="1" key="1">
    <citation type="submission" date="2021-06" db="EMBL/GenBank/DDBJ databases">
        <authorList>
            <person name="Kallberg Y."/>
            <person name="Tangrot J."/>
            <person name="Rosling A."/>
        </authorList>
    </citation>
    <scope>NUCLEOTIDE SEQUENCE</scope>
    <source>
        <strain evidence="1">IN212</strain>
    </source>
</reference>
<accession>A0A9N9EPI1</accession>
<dbReference type="AlphaFoldDB" id="A0A9N9EPI1"/>
<name>A0A9N9EPI1_9GLOM</name>
<feature type="non-terminal residue" evidence="1">
    <location>
        <position position="1"/>
    </location>
</feature>
<evidence type="ECO:0000313" key="1">
    <source>
        <dbReference type="EMBL" id="CAG8688827.1"/>
    </source>
</evidence>
<keyword evidence="2" id="KW-1185">Reference proteome</keyword>
<dbReference type="EMBL" id="CAJVPZ010018570">
    <property type="protein sequence ID" value="CAG8688827.1"/>
    <property type="molecule type" value="Genomic_DNA"/>
</dbReference>
<protein>
    <submittedName>
        <fullName evidence="1">4310_t:CDS:1</fullName>
    </submittedName>
</protein>
<comment type="caution">
    <text evidence="1">The sequence shown here is derived from an EMBL/GenBank/DDBJ whole genome shotgun (WGS) entry which is preliminary data.</text>
</comment>
<gene>
    <name evidence="1" type="ORF">RFULGI_LOCUS9906</name>
</gene>